<comment type="caution">
    <text evidence="1">The sequence shown here is derived from an EMBL/GenBank/DDBJ whole genome shotgun (WGS) entry which is preliminary data.</text>
</comment>
<keyword evidence="2" id="KW-1185">Reference proteome</keyword>
<gene>
    <name evidence="1" type="ORF">GCM10017643_14960</name>
</gene>
<accession>A0A9W6MYT9</accession>
<proteinExistence type="predicted"/>
<organism evidence="1 2">
    <name type="scientific">Ancylobacter dichloromethanicus</name>
    <dbReference type="NCBI Taxonomy" id="518825"/>
    <lineage>
        <taxon>Bacteria</taxon>
        <taxon>Pseudomonadati</taxon>
        <taxon>Pseudomonadota</taxon>
        <taxon>Alphaproteobacteria</taxon>
        <taxon>Hyphomicrobiales</taxon>
        <taxon>Xanthobacteraceae</taxon>
        <taxon>Ancylobacter</taxon>
    </lineage>
</organism>
<dbReference type="AlphaFoldDB" id="A0A9W6MYT9"/>
<dbReference type="RefSeq" id="WP_213372539.1">
    <property type="nucleotide sequence ID" value="NZ_BSFJ01000005.1"/>
</dbReference>
<dbReference type="Proteomes" id="UP001143370">
    <property type="component" value="Unassembled WGS sequence"/>
</dbReference>
<dbReference type="EMBL" id="BSFJ01000005">
    <property type="protein sequence ID" value="GLK71381.1"/>
    <property type="molecule type" value="Genomic_DNA"/>
</dbReference>
<name>A0A9W6MYT9_9HYPH</name>
<protein>
    <submittedName>
        <fullName evidence="1">Uncharacterized protein</fullName>
    </submittedName>
</protein>
<reference evidence="1" key="1">
    <citation type="journal article" date="2014" name="Int. J. Syst. Evol. Microbiol.">
        <title>Complete genome sequence of Corynebacterium casei LMG S-19264T (=DSM 44701T), isolated from a smear-ripened cheese.</title>
        <authorList>
            <consortium name="US DOE Joint Genome Institute (JGI-PGF)"/>
            <person name="Walter F."/>
            <person name="Albersmeier A."/>
            <person name="Kalinowski J."/>
            <person name="Ruckert C."/>
        </authorList>
    </citation>
    <scope>NUCLEOTIDE SEQUENCE</scope>
    <source>
        <strain evidence="1">VKM B-2484</strain>
    </source>
</reference>
<sequence>MTTKLKALRSRLLAVQRELISLAADIDSLPSDKTIQKIANLEVAIGAVESMIDDAEAGRSEK</sequence>
<evidence type="ECO:0000313" key="2">
    <source>
        <dbReference type="Proteomes" id="UP001143370"/>
    </source>
</evidence>
<reference evidence="1" key="2">
    <citation type="submission" date="2023-01" db="EMBL/GenBank/DDBJ databases">
        <authorList>
            <person name="Sun Q."/>
            <person name="Evtushenko L."/>
        </authorList>
    </citation>
    <scope>NUCLEOTIDE SEQUENCE</scope>
    <source>
        <strain evidence="1">VKM B-2484</strain>
    </source>
</reference>
<evidence type="ECO:0000313" key="1">
    <source>
        <dbReference type="EMBL" id="GLK71381.1"/>
    </source>
</evidence>